<evidence type="ECO:0000259" key="8">
    <source>
        <dbReference type="SMART" id="SM01332"/>
    </source>
</evidence>
<feature type="domain" description="Cyclin-like" evidence="7">
    <location>
        <begin position="357"/>
        <end position="438"/>
    </location>
</feature>
<evidence type="ECO:0000256" key="5">
    <source>
        <dbReference type="RuleBase" id="RU000383"/>
    </source>
</evidence>
<evidence type="ECO:0000256" key="3">
    <source>
        <dbReference type="ARBA" id="ARBA00023127"/>
    </source>
</evidence>
<feature type="region of interest" description="Disordered" evidence="6">
    <location>
        <begin position="46"/>
        <end position="201"/>
    </location>
</feature>
<feature type="region of interest" description="Disordered" evidence="6">
    <location>
        <begin position="1"/>
        <end position="26"/>
    </location>
</feature>
<feature type="domain" description="Cyclin C-terminal" evidence="8">
    <location>
        <begin position="353"/>
        <end position="467"/>
    </location>
</feature>
<protein>
    <submittedName>
        <fullName evidence="9">Uncharacterized protein</fullName>
    </submittedName>
</protein>
<dbReference type="InterPro" id="IPR039361">
    <property type="entry name" value="Cyclin"/>
</dbReference>
<dbReference type="SMART" id="SM01332">
    <property type="entry name" value="Cyclin_C"/>
    <property type="match status" value="1"/>
</dbReference>
<dbReference type="Pfam" id="PF02984">
    <property type="entry name" value="Cyclin_C"/>
    <property type="match status" value="1"/>
</dbReference>
<evidence type="ECO:0000256" key="6">
    <source>
        <dbReference type="SAM" id="MobiDB-lite"/>
    </source>
</evidence>
<dbReference type="GO" id="GO:0016538">
    <property type="term" value="F:cyclin-dependent protein serine/threonine kinase regulator activity"/>
    <property type="evidence" value="ECO:0007669"/>
    <property type="project" value="InterPro"/>
</dbReference>
<dbReference type="EMBL" id="NLAX01000701">
    <property type="protein sequence ID" value="PKS07869.1"/>
    <property type="molecule type" value="Genomic_DNA"/>
</dbReference>
<dbReference type="CDD" id="cd20512">
    <property type="entry name" value="CYCLIN_CLBs_yeast_rpt2"/>
    <property type="match status" value="1"/>
</dbReference>
<gene>
    <name evidence="9" type="ORF">jhhlp_006477</name>
</gene>
<dbReference type="InParanoid" id="A0A2N3N5Z8"/>
<feature type="domain" description="Cyclin-like" evidence="7">
    <location>
        <begin position="260"/>
        <end position="344"/>
    </location>
</feature>
<sequence length="489" mass="54195">MPPGRTVHARPVSNENDENSGSTRMTRAKAAALGVDELALPSKALQTKTSATNSQAQGVQRKRAALGDVSNVTKGDAIEGKKPATRAGLVSKAAQPSGIRKSTRATGRAPAASKVSRTNADARRTVARAASTSGPKRKVASTSTSSGSTENAAESSREPLRKKAHTSENVKGPSSEEREVGAAHRAGAEPVQAEPAPTVVFPPGVTDPDPEDLDDPLMVAEYAHEIFEYLRDLEVNTIPNPNYMDHQDELEWKMRGILIDWLIEVHTRFHLLPETLFLAVNIIDRFLSQKVVQLDRLQLVGITAMFIASKYEEVLSPHVANFSHVADDGFSEAEILAAERFILSTLNYDLSYPNPMNFLRRISKADNYDIQSRTIGKYLMEISLLDHRFMAYRPSHVAAGAMYLSRLILDRGEWDDIIAFYAGYTEDEVEPIVQLMVDYLARPTIHDAFFKKYERKKFLKASVISQNWAKLNARHFDIVDVELTLDHIS</sequence>
<dbReference type="InterPro" id="IPR004367">
    <property type="entry name" value="Cyclin_C-dom"/>
</dbReference>
<organism evidence="9 10">
    <name type="scientific">Lomentospora prolificans</name>
    <dbReference type="NCBI Taxonomy" id="41688"/>
    <lineage>
        <taxon>Eukaryota</taxon>
        <taxon>Fungi</taxon>
        <taxon>Dikarya</taxon>
        <taxon>Ascomycota</taxon>
        <taxon>Pezizomycotina</taxon>
        <taxon>Sordariomycetes</taxon>
        <taxon>Hypocreomycetidae</taxon>
        <taxon>Microascales</taxon>
        <taxon>Microascaceae</taxon>
        <taxon>Lomentospora</taxon>
    </lineage>
</organism>
<dbReference type="InterPro" id="IPR046965">
    <property type="entry name" value="Cyclin_A/B-like"/>
</dbReference>
<keyword evidence="3 5" id="KW-0195">Cyclin</keyword>
<dbReference type="SUPFAM" id="SSF47954">
    <property type="entry name" value="Cyclin-like"/>
    <property type="match status" value="2"/>
</dbReference>
<dbReference type="GO" id="GO:0051301">
    <property type="term" value="P:cell division"/>
    <property type="evidence" value="ECO:0007669"/>
    <property type="project" value="UniProtKB-KW"/>
</dbReference>
<dbReference type="FunCoup" id="A0A2N3N5Z8">
    <property type="interactions" value="474"/>
</dbReference>
<keyword evidence="2" id="KW-0132">Cell division</keyword>
<dbReference type="VEuPathDB" id="FungiDB:jhhlp_006477"/>
<dbReference type="CDD" id="cd20568">
    <property type="entry name" value="CYCLIN_CLBs_yeast_rpt1"/>
    <property type="match status" value="1"/>
</dbReference>
<dbReference type="PIRSF" id="PIRSF001771">
    <property type="entry name" value="Cyclin_A_B_D_E"/>
    <property type="match status" value="1"/>
</dbReference>
<dbReference type="OrthoDB" id="5590282at2759"/>
<evidence type="ECO:0000313" key="10">
    <source>
        <dbReference type="Proteomes" id="UP000233524"/>
    </source>
</evidence>
<dbReference type="PROSITE" id="PS00292">
    <property type="entry name" value="CYCLINS"/>
    <property type="match status" value="1"/>
</dbReference>
<dbReference type="STRING" id="41688.A0A2N3N5Z8"/>
<keyword evidence="4" id="KW-0131">Cell cycle</keyword>
<evidence type="ECO:0000313" key="9">
    <source>
        <dbReference type="EMBL" id="PKS07869.1"/>
    </source>
</evidence>
<dbReference type="Gene3D" id="1.10.472.10">
    <property type="entry name" value="Cyclin-like"/>
    <property type="match status" value="2"/>
</dbReference>
<evidence type="ECO:0000256" key="2">
    <source>
        <dbReference type="ARBA" id="ARBA00022618"/>
    </source>
</evidence>
<evidence type="ECO:0000259" key="7">
    <source>
        <dbReference type="SMART" id="SM00385"/>
    </source>
</evidence>
<feature type="compositionally biased region" description="Polar residues" evidence="6">
    <location>
        <begin position="140"/>
        <end position="154"/>
    </location>
</feature>
<comment type="similarity">
    <text evidence="1">Belongs to the cyclin family. Cyclin AB subfamily.</text>
</comment>
<comment type="caution">
    <text evidence="9">The sequence shown here is derived from an EMBL/GenBank/DDBJ whole genome shotgun (WGS) entry which is preliminary data.</text>
</comment>
<name>A0A2N3N5Z8_9PEZI</name>
<dbReference type="PANTHER" id="PTHR10177">
    <property type="entry name" value="CYCLINS"/>
    <property type="match status" value="1"/>
</dbReference>
<dbReference type="InterPro" id="IPR006671">
    <property type="entry name" value="Cyclin_N"/>
</dbReference>
<dbReference type="GO" id="GO:0044772">
    <property type="term" value="P:mitotic cell cycle phase transition"/>
    <property type="evidence" value="ECO:0007669"/>
    <property type="project" value="InterPro"/>
</dbReference>
<feature type="compositionally biased region" description="Polar residues" evidence="6">
    <location>
        <begin position="46"/>
        <end position="58"/>
    </location>
</feature>
<dbReference type="FunFam" id="1.10.472.10:FF:000005">
    <property type="entry name" value="G2/mitotic-specific cyclin B"/>
    <property type="match status" value="1"/>
</dbReference>
<keyword evidence="10" id="KW-1185">Reference proteome</keyword>
<reference evidence="9 10" key="1">
    <citation type="journal article" date="2017" name="G3 (Bethesda)">
        <title>First Draft Genome Sequence of the Pathogenic Fungus Lomentospora prolificans (Formerly Scedosporium prolificans).</title>
        <authorList>
            <person name="Luo R."/>
            <person name="Zimin A."/>
            <person name="Workman R."/>
            <person name="Fan Y."/>
            <person name="Pertea G."/>
            <person name="Grossman N."/>
            <person name="Wear M.P."/>
            <person name="Jia B."/>
            <person name="Miller H."/>
            <person name="Casadevall A."/>
            <person name="Timp W."/>
            <person name="Zhang S.X."/>
            <person name="Salzberg S.L."/>
        </authorList>
    </citation>
    <scope>NUCLEOTIDE SEQUENCE [LARGE SCALE GENOMIC DNA]</scope>
    <source>
        <strain evidence="9 10">JHH-5317</strain>
    </source>
</reference>
<dbReference type="FunFam" id="1.10.472.10:FF:000001">
    <property type="entry name" value="G2/mitotic-specific cyclin"/>
    <property type="match status" value="1"/>
</dbReference>
<dbReference type="AlphaFoldDB" id="A0A2N3N5Z8"/>
<dbReference type="Pfam" id="PF00134">
    <property type="entry name" value="Cyclin_N"/>
    <property type="match status" value="1"/>
</dbReference>
<dbReference type="Proteomes" id="UP000233524">
    <property type="component" value="Unassembled WGS sequence"/>
</dbReference>
<dbReference type="InterPro" id="IPR048258">
    <property type="entry name" value="Cyclins_cyclin-box"/>
</dbReference>
<dbReference type="SMART" id="SM00385">
    <property type="entry name" value="CYCLIN"/>
    <property type="match status" value="2"/>
</dbReference>
<dbReference type="InterPro" id="IPR013763">
    <property type="entry name" value="Cyclin-like_dom"/>
</dbReference>
<proteinExistence type="inferred from homology"/>
<evidence type="ECO:0000256" key="1">
    <source>
        <dbReference type="ARBA" id="ARBA00006955"/>
    </source>
</evidence>
<feature type="compositionally biased region" description="Basic and acidic residues" evidence="6">
    <location>
        <begin position="155"/>
        <end position="182"/>
    </location>
</feature>
<dbReference type="InterPro" id="IPR036915">
    <property type="entry name" value="Cyclin-like_sf"/>
</dbReference>
<accession>A0A2N3N5Z8</accession>
<evidence type="ECO:0000256" key="4">
    <source>
        <dbReference type="ARBA" id="ARBA00023306"/>
    </source>
</evidence>